<dbReference type="Proteomes" id="UP000828390">
    <property type="component" value="Unassembled WGS sequence"/>
</dbReference>
<protein>
    <submittedName>
        <fullName evidence="1">Uncharacterized protein</fullName>
    </submittedName>
</protein>
<dbReference type="InterPro" id="IPR013083">
    <property type="entry name" value="Znf_RING/FYVE/PHD"/>
</dbReference>
<evidence type="ECO:0000313" key="1">
    <source>
        <dbReference type="EMBL" id="KAH3836341.1"/>
    </source>
</evidence>
<dbReference type="InterPro" id="IPR011011">
    <property type="entry name" value="Znf_FYVE_PHD"/>
</dbReference>
<sequence>MPAPPCLFCLRRIYSNSRAITCDKCQRWHYIRCGNTGISEEVYDEAVRNQDELRFVNSIQFYFISYVNANEVPMQCKLIKEKKLQRHQSRQTRATQGRLCAAWDRYGKK</sequence>
<keyword evidence="2" id="KW-1185">Reference proteome</keyword>
<dbReference type="Gene3D" id="3.30.40.10">
    <property type="entry name" value="Zinc/RING finger domain, C3HC4 (zinc finger)"/>
    <property type="match status" value="1"/>
</dbReference>
<name>A0A9D4QM86_DREPO</name>
<reference evidence="1" key="2">
    <citation type="submission" date="2020-11" db="EMBL/GenBank/DDBJ databases">
        <authorList>
            <person name="McCartney M.A."/>
            <person name="Auch B."/>
            <person name="Kono T."/>
            <person name="Mallez S."/>
            <person name="Becker A."/>
            <person name="Gohl D.M."/>
            <person name="Silverstein K.A.T."/>
            <person name="Koren S."/>
            <person name="Bechman K.B."/>
            <person name="Herman A."/>
            <person name="Abrahante J.E."/>
            <person name="Garbe J."/>
        </authorList>
    </citation>
    <scope>NUCLEOTIDE SEQUENCE</scope>
    <source>
        <strain evidence="1">Duluth1</strain>
        <tissue evidence="1">Whole animal</tissue>
    </source>
</reference>
<proteinExistence type="predicted"/>
<evidence type="ECO:0000313" key="2">
    <source>
        <dbReference type="Proteomes" id="UP000828390"/>
    </source>
</evidence>
<gene>
    <name evidence="1" type="ORF">DPMN_109711</name>
</gene>
<organism evidence="1 2">
    <name type="scientific">Dreissena polymorpha</name>
    <name type="common">Zebra mussel</name>
    <name type="synonym">Mytilus polymorpha</name>
    <dbReference type="NCBI Taxonomy" id="45954"/>
    <lineage>
        <taxon>Eukaryota</taxon>
        <taxon>Metazoa</taxon>
        <taxon>Spiralia</taxon>
        <taxon>Lophotrochozoa</taxon>
        <taxon>Mollusca</taxon>
        <taxon>Bivalvia</taxon>
        <taxon>Autobranchia</taxon>
        <taxon>Heteroconchia</taxon>
        <taxon>Euheterodonta</taxon>
        <taxon>Imparidentia</taxon>
        <taxon>Neoheterodontei</taxon>
        <taxon>Myida</taxon>
        <taxon>Dreissenoidea</taxon>
        <taxon>Dreissenidae</taxon>
        <taxon>Dreissena</taxon>
    </lineage>
</organism>
<comment type="caution">
    <text evidence="1">The sequence shown here is derived from an EMBL/GenBank/DDBJ whole genome shotgun (WGS) entry which is preliminary data.</text>
</comment>
<accession>A0A9D4QM86</accession>
<reference evidence="1" key="1">
    <citation type="journal article" date="2019" name="bioRxiv">
        <title>The Genome of the Zebra Mussel, Dreissena polymorpha: A Resource for Invasive Species Research.</title>
        <authorList>
            <person name="McCartney M.A."/>
            <person name="Auch B."/>
            <person name="Kono T."/>
            <person name="Mallez S."/>
            <person name="Zhang Y."/>
            <person name="Obille A."/>
            <person name="Becker A."/>
            <person name="Abrahante J.E."/>
            <person name="Garbe J."/>
            <person name="Badalamenti J.P."/>
            <person name="Herman A."/>
            <person name="Mangelson H."/>
            <person name="Liachko I."/>
            <person name="Sullivan S."/>
            <person name="Sone E.D."/>
            <person name="Koren S."/>
            <person name="Silverstein K.A.T."/>
            <person name="Beckman K.B."/>
            <person name="Gohl D.M."/>
        </authorList>
    </citation>
    <scope>NUCLEOTIDE SEQUENCE</scope>
    <source>
        <strain evidence="1">Duluth1</strain>
        <tissue evidence="1">Whole animal</tissue>
    </source>
</reference>
<dbReference type="SUPFAM" id="SSF57903">
    <property type="entry name" value="FYVE/PHD zinc finger"/>
    <property type="match status" value="1"/>
</dbReference>
<dbReference type="EMBL" id="JAIWYP010000004">
    <property type="protein sequence ID" value="KAH3836341.1"/>
    <property type="molecule type" value="Genomic_DNA"/>
</dbReference>
<dbReference type="AlphaFoldDB" id="A0A9D4QM86"/>